<keyword evidence="10" id="KW-0325">Glycoprotein</keyword>
<evidence type="ECO:0000313" key="19">
    <source>
        <dbReference type="EMBL" id="KAJ6621056.1"/>
    </source>
</evidence>
<dbReference type="EC" id="3.1.3.80" evidence="3"/>
<dbReference type="CDD" id="cd07061">
    <property type="entry name" value="HP_HAP_like"/>
    <property type="match status" value="1"/>
</dbReference>
<evidence type="ECO:0000256" key="4">
    <source>
        <dbReference type="ARBA" id="ARBA00013040"/>
    </source>
</evidence>
<evidence type="ECO:0000256" key="3">
    <source>
        <dbReference type="ARBA" id="ARBA00012976"/>
    </source>
</evidence>
<comment type="catalytic activity">
    <reaction evidence="15">
        <text>(2R)-2,3-bisphosphoglycerate + H2O = (2R)-2-phosphoglycerate + phosphate</text>
        <dbReference type="Rhea" id="RHEA:27381"/>
        <dbReference type="ChEBI" id="CHEBI:15377"/>
        <dbReference type="ChEBI" id="CHEBI:43474"/>
        <dbReference type="ChEBI" id="CHEBI:58248"/>
        <dbReference type="ChEBI" id="CHEBI:58289"/>
        <dbReference type="EC" id="3.1.3.80"/>
    </reaction>
    <physiologicalReaction direction="left-to-right" evidence="15">
        <dbReference type="Rhea" id="RHEA:27382"/>
    </physiologicalReaction>
</comment>
<comment type="caution">
    <text evidence="19">The sequence shown here is derived from an EMBL/GenBank/DDBJ whole genome shotgun (WGS) entry which is preliminary data.</text>
</comment>
<evidence type="ECO:0000256" key="5">
    <source>
        <dbReference type="ARBA" id="ARBA00018097"/>
    </source>
</evidence>
<proteinExistence type="inferred from homology"/>
<dbReference type="OrthoDB" id="6509975at2759"/>
<dbReference type="Gene3D" id="3.40.50.1240">
    <property type="entry name" value="Phosphoglycerate mutase-like"/>
    <property type="match status" value="1"/>
</dbReference>
<dbReference type="EC" id="3.1.3.62" evidence="4"/>
<evidence type="ECO:0000256" key="18">
    <source>
        <dbReference type="SAM" id="SignalP"/>
    </source>
</evidence>
<dbReference type="PANTHER" id="PTHR20963">
    <property type="entry name" value="MULTIPLE INOSITOL POLYPHOSPHATE PHOSPHATASE-RELATED"/>
    <property type="match status" value="1"/>
</dbReference>
<comment type="catalytic activity">
    <reaction evidence="12">
        <text>1D-myo-inositol 1,2,5,6-tetrakisphosphate + H2O = 1D-myo-inositol 1,2,6-trisphosphate + phosphate</text>
        <dbReference type="Rhea" id="RHEA:77119"/>
        <dbReference type="ChEBI" id="CHEBI:15377"/>
        <dbReference type="ChEBI" id="CHEBI:43474"/>
        <dbReference type="ChEBI" id="CHEBI:195535"/>
        <dbReference type="ChEBI" id="CHEBI:195537"/>
        <dbReference type="EC" id="3.1.3.62"/>
    </reaction>
    <physiologicalReaction direction="left-to-right" evidence="12">
        <dbReference type="Rhea" id="RHEA:77120"/>
    </physiologicalReaction>
</comment>
<protein>
    <recommendedName>
        <fullName evidence="5">Multiple inositol polyphosphate phosphatase 1</fullName>
        <ecNumber evidence="4">3.1.3.62</ecNumber>
        <ecNumber evidence="3">3.1.3.80</ecNumber>
    </recommendedName>
    <alternativeName>
        <fullName evidence="11">2,3-bisphosphoglycerate 3-phosphatase</fullName>
    </alternativeName>
</protein>
<feature type="active site" description="Nucleophile" evidence="16">
    <location>
        <position position="70"/>
    </location>
</feature>
<evidence type="ECO:0000313" key="20">
    <source>
        <dbReference type="Proteomes" id="UP001151699"/>
    </source>
</evidence>
<dbReference type="InterPro" id="IPR000560">
    <property type="entry name" value="His_Pase_clade-2"/>
</dbReference>
<gene>
    <name evidence="19" type="primary">Mipp1_3</name>
    <name evidence="19" type="ORF">Bhyg_17734</name>
</gene>
<evidence type="ECO:0000256" key="9">
    <source>
        <dbReference type="ARBA" id="ARBA00023136"/>
    </source>
</evidence>
<dbReference type="EMBL" id="WJQU01003917">
    <property type="protein sequence ID" value="KAJ6621056.1"/>
    <property type="molecule type" value="Genomic_DNA"/>
</dbReference>
<dbReference type="AlphaFoldDB" id="A0A9Q0RTX7"/>
<dbReference type="SUPFAM" id="SSF53254">
    <property type="entry name" value="Phosphoglycerate mutase-like"/>
    <property type="match status" value="1"/>
</dbReference>
<comment type="catalytic activity">
    <reaction evidence="13">
        <text>1D-myo-inositol 1,2,4,5,6-pentakisphosphate + H2O = 1D-myo-inositol 1,2,5,6-tetrakisphosphate + phosphate</text>
        <dbReference type="Rhea" id="RHEA:77115"/>
        <dbReference type="ChEBI" id="CHEBI:15377"/>
        <dbReference type="ChEBI" id="CHEBI:43474"/>
        <dbReference type="ChEBI" id="CHEBI:57798"/>
        <dbReference type="ChEBI" id="CHEBI:195535"/>
        <dbReference type="EC" id="3.1.3.62"/>
    </reaction>
    <physiologicalReaction direction="left-to-right" evidence="13">
        <dbReference type="Rhea" id="RHEA:77116"/>
    </physiologicalReaction>
</comment>
<organism evidence="19 20">
    <name type="scientific">Pseudolycoriella hygida</name>
    <dbReference type="NCBI Taxonomy" id="35572"/>
    <lineage>
        <taxon>Eukaryota</taxon>
        <taxon>Metazoa</taxon>
        <taxon>Ecdysozoa</taxon>
        <taxon>Arthropoda</taxon>
        <taxon>Hexapoda</taxon>
        <taxon>Insecta</taxon>
        <taxon>Pterygota</taxon>
        <taxon>Neoptera</taxon>
        <taxon>Endopterygota</taxon>
        <taxon>Diptera</taxon>
        <taxon>Nematocera</taxon>
        <taxon>Sciaroidea</taxon>
        <taxon>Sciaridae</taxon>
        <taxon>Pseudolycoriella</taxon>
    </lineage>
</organism>
<comment type="catalytic activity">
    <reaction evidence="14">
        <text>1D-myo-inositol hexakisphosphate + H2O = 1D-myo-inositol 1,2,4,5,6-pentakisphosphate + phosphate</text>
        <dbReference type="Rhea" id="RHEA:16989"/>
        <dbReference type="ChEBI" id="CHEBI:15377"/>
        <dbReference type="ChEBI" id="CHEBI:43474"/>
        <dbReference type="ChEBI" id="CHEBI:57798"/>
        <dbReference type="ChEBI" id="CHEBI:58130"/>
        <dbReference type="EC" id="3.1.3.62"/>
    </reaction>
    <physiologicalReaction direction="left-to-right" evidence="14">
        <dbReference type="Rhea" id="RHEA:16990"/>
    </physiologicalReaction>
</comment>
<name>A0A9Q0RTX7_9DIPT</name>
<dbReference type="PANTHER" id="PTHR20963:SF8">
    <property type="entry name" value="MULTIPLE INOSITOL POLYPHOSPHATE PHOSPHATASE 1"/>
    <property type="match status" value="1"/>
</dbReference>
<accession>A0A9Q0RTX7</accession>
<feature type="active site" description="Proton donor" evidence="16">
    <location>
        <position position="345"/>
    </location>
</feature>
<keyword evidence="7 18" id="KW-0732">Signal</keyword>
<dbReference type="Proteomes" id="UP001151699">
    <property type="component" value="Unassembled WGS sequence"/>
</dbReference>
<keyword evidence="8" id="KW-0378">Hydrolase</keyword>
<keyword evidence="9" id="KW-0472">Membrane</keyword>
<comment type="similarity">
    <text evidence="2">Belongs to the histidine acid phosphatase family. MINPP1 subfamily.</text>
</comment>
<evidence type="ECO:0000256" key="2">
    <source>
        <dbReference type="ARBA" id="ARBA00008422"/>
    </source>
</evidence>
<feature type="chain" id="PRO_5040176707" description="Multiple inositol polyphosphate phosphatase 1" evidence="18">
    <location>
        <begin position="18"/>
        <end position="447"/>
    </location>
</feature>
<dbReference type="GO" id="GO:0052745">
    <property type="term" value="F:inositol phosphate phosphatase activity"/>
    <property type="evidence" value="ECO:0007669"/>
    <property type="project" value="TreeGrafter"/>
</dbReference>
<evidence type="ECO:0000256" key="12">
    <source>
        <dbReference type="ARBA" id="ARBA00043668"/>
    </source>
</evidence>
<dbReference type="GO" id="GO:0034417">
    <property type="term" value="F:bisphosphoglycerate 3-phosphatase activity"/>
    <property type="evidence" value="ECO:0007669"/>
    <property type="project" value="UniProtKB-EC"/>
</dbReference>
<evidence type="ECO:0000256" key="13">
    <source>
        <dbReference type="ARBA" id="ARBA00043671"/>
    </source>
</evidence>
<evidence type="ECO:0000256" key="1">
    <source>
        <dbReference type="ARBA" id="ARBA00004236"/>
    </source>
</evidence>
<evidence type="ECO:0000256" key="17">
    <source>
        <dbReference type="PIRSR" id="PIRSR000894-2"/>
    </source>
</evidence>
<dbReference type="Pfam" id="PF00328">
    <property type="entry name" value="His_Phos_2"/>
    <property type="match status" value="1"/>
</dbReference>
<keyword evidence="6" id="KW-1003">Cell membrane</keyword>
<evidence type="ECO:0000256" key="7">
    <source>
        <dbReference type="ARBA" id="ARBA00022729"/>
    </source>
</evidence>
<feature type="disulfide bond" evidence="17">
    <location>
        <begin position="417"/>
        <end position="423"/>
    </location>
</feature>
<dbReference type="GO" id="GO:0003993">
    <property type="term" value="F:acid phosphatase activity"/>
    <property type="evidence" value="ECO:0007669"/>
    <property type="project" value="TreeGrafter"/>
</dbReference>
<evidence type="ECO:0000256" key="16">
    <source>
        <dbReference type="PIRSR" id="PIRSR000894-1"/>
    </source>
</evidence>
<evidence type="ECO:0000256" key="11">
    <source>
        <dbReference type="ARBA" id="ARBA00031642"/>
    </source>
</evidence>
<dbReference type="InterPro" id="IPR029033">
    <property type="entry name" value="His_PPase_superfam"/>
</dbReference>
<keyword evidence="17" id="KW-1015">Disulfide bond</keyword>
<evidence type="ECO:0000256" key="10">
    <source>
        <dbReference type="ARBA" id="ARBA00023180"/>
    </source>
</evidence>
<dbReference type="PIRSF" id="PIRSF000894">
    <property type="entry name" value="Acid_phosphatase"/>
    <property type="match status" value="1"/>
</dbReference>
<dbReference type="GO" id="GO:0005886">
    <property type="term" value="C:plasma membrane"/>
    <property type="evidence" value="ECO:0007669"/>
    <property type="project" value="UniProtKB-SubCell"/>
</dbReference>
<evidence type="ECO:0000256" key="14">
    <source>
        <dbReference type="ARBA" id="ARBA00043691"/>
    </source>
</evidence>
<keyword evidence="20" id="KW-1185">Reference proteome</keyword>
<feature type="disulfide bond" evidence="17">
    <location>
        <begin position="59"/>
        <end position="396"/>
    </location>
</feature>
<evidence type="ECO:0000256" key="15">
    <source>
        <dbReference type="ARBA" id="ARBA00043832"/>
    </source>
</evidence>
<evidence type="ECO:0000256" key="6">
    <source>
        <dbReference type="ARBA" id="ARBA00022475"/>
    </source>
</evidence>
<comment type="subcellular location">
    <subcellularLocation>
        <location evidence="1">Cell membrane</location>
    </subcellularLocation>
</comment>
<feature type="signal peptide" evidence="18">
    <location>
        <begin position="1"/>
        <end position="17"/>
    </location>
</feature>
<sequence length="447" mass="51107">MIKTIVLVAIFGLYVDGTPDDRFYCYSLDMLHPQIATFGTTTPYDRIGNHIINPLVSKCKPARFWYQGRHGSRYPSLTDQDNLLSPTDTIDNDIYKNFLTKKTTLCFTDALNIKAWTMNPNFTLPTPGPLTETGWDELNKLAVRLQRAFPTLLPKTYSPQHYYFRRSPISRTLQSAQAFASGLFGGNVYESVNYDGGFLPDNYLIPFYTCPIWMDNISKNTSQFDAFAQTSHYLQMIKQASEKLGFSGNRQLSANMVDKLITHCKYEQLYNHIRPSPFCAAFSYENHQVNEYYRDLYFYYMFGYGDASNKKVFESMSCYLIQAMLQFLQSNNQSDQKAKIWFGHDATLILTLSALDLYGDAVQLTASNFEQQSSRNFKTSYLAPMGGNLAVIRFDCDGGDNEILFLHNEKPLQIPGCQPNGVCKQSYVLQKYSRYLSVNCDVGFCKK</sequence>
<dbReference type="InterPro" id="IPR016274">
    <property type="entry name" value="Histidine_acid_Pase_euk"/>
</dbReference>
<reference evidence="19" key="1">
    <citation type="submission" date="2022-07" db="EMBL/GenBank/DDBJ databases">
        <authorList>
            <person name="Trinca V."/>
            <person name="Uliana J.V.C."/>
            <person name="Torres T.T."/>
            <person name="Ward R.J."/>
            <person name="Monesi N."/>
        </authorList>
    </citation>
    <scope>NUCLEOTIDE SEQUENCE</scope>
    <source>
        <strain evidence="19">HSMRA1968</strain>
        <tissue evidence="19">Whole embryos</tissue>
    </source>
</reference>
<feature type="disulfide bond" evidence="17">
    <location>
        <begin position="264"/>
        <end position="279"/>
    </location>
</feature>
<evidence type="ECO:0000256" key="8">
    <source>
        <dbReference type="ARBA" id="ARBA00022801"/>
    </source>
</evidence>